<dbReference type="EMBL" id="CP000747">
    <property type="protein sequence ID" value="ACG78396.1"/>
    <property type="molecule type" value="Genomic_DNA"/>
</dbReference>
<evidence type="ECO:0000313" key="12">
    <source>
        <dbReference type="Proteomes" id="UP000001868"/>
    </source>
</evidence>
<keyword evidence="3" id="KW-0050">Antiport</keyword>
<feature type="transmembrane region" description="Helical" evidence="10">
    <location>
        <begin position="148"/>
        <end position="169"/>
    </location>
</feature>
<evidence type="ECO:0000256" key="2">
    <source>
        <dbReference type="ARBA" id="ARBA00022448"/>
    </source>
</evidence>
<dbReference type="STRING" id="450851.PHZ_c1985"/>
<evidence type="ECO:0000256" key="9">
    <source>
        <dbReference type="ARBA" id="ARBA00031636"/>
    </source>
</evidence>
<dbReference type="Pfam" id="PF01554">
    <property type="entry name" value="MatE"/>
    <property type="match status" value="2"/>
</dbReference>
<keyword evidence="4" id="KW-1003">Cell membrane</keyword>
<evidence type="ECO:0000256" key="10">
    <source>
        <dbReference type="SAM" id="Phobius"/>
    </source>
</evidence>
<dbReference type="KEGG" id="pzu:PHZ_c1985"/>
<evidence type="ECO:0000256" key="1">
    <source>
        <dbReference type="ARBA" id="ARBA00004429"/>
    </source>
</evidence>
<dbReference type="GO" id="GO:0006811">
    <property type="term" value="P:monoatomic ion transport"/>
    <property type="evidence" value="ECO:0007669"/>
    <property type="project" value="UniProtKB-KW"/>
</dbReference>
<proteinExistence type="predicted"/>
<keyword evidence="2" id="KW-0813">Transport</keyword>
<sequence>MRVMDRPAAQASSLAGERSSLVRADLAQLLKLSGPVVLARLGIMTMGLTDAVVVGRYSAQQLGYHALGWAPTSVMLTAVVGLLTGIQVMTARAIGEGRRHETGAVLRRGLVYAFWVSLASTVLLALAGPPFLHVIGLEPDLADGATRALLVFSLSLTSYGVSVAASFWLEGLARPGPAAWAMWAANVVNLGLVLLFVPGTFGLPAMGAVGAAWGTFGARTFLALALLAYIALMPEARALGVFRKPARDRAAEAEQRRIGYGAGISNFLEVSAFASMNVIAGWIGGLAVAAWAIVLNLAAIVFMVPLGLATGAAVLVGRAYGARDPAGVHRAGAISFAVTAVFGVIVSLAVWPAAGLISAGYTRDAATIALAAPALALSCLFFLPDALQVVAAQALRARGDVWLPTYTHLASYIAVMMPLAWWLAIPMKLGIDGIVWAVIVASLVSCALLLGRFWLLSRRTL</sequence>
<dbReference type="GO" id="GO:0015297">
    <property type="term" value="F:antiporter activity"/>
    <property type="evidence" value="ECO:0007669"/>
    <property type="project" value="UniProtKB-KW"/>
</dbReference>
<evidence type="ECO:0000313" key="11">
    <source>
        <dbReference type="EMBL" id="ACG78396.1"/>
    </source>
</evidence>
<dbReference type="InterPro" id="IPR002528">
    <property type="entry name" value="MATE_fam"/>
</dbReference>
<dbReference type="GO" id="GO:0042910">
    <property type="term" value="F:xenobiotic transmembrane transporter activity"/>
    <property type="evidence" value="ECO:0007669"/>
    <property type="project" value="InterPro"/>
</dbReference>
<dbReference type="GO" id="GO:0005886">
    <property type="term" value="C:plasma membrane"/>
    <property type="evidence" value="ECO:0007669"/>
    <property type="project" value="UniProtKB-SubCell"/>
</dbReference>
<keyword evidence="5 10" id="KW-0812">Transmembrane</keyword>
<gene>
    <name evidence="11" type="ordered locus">PHZ_c1985</name>
</gene>
<dbReference type="HOGENOM" id="CLU_012893_6_4_5"/>
<feature type="transmembrane region" description="Helical" evidence="10">
    <location>
        <begin position="109"/>
        <end position="128"/>
    </location>
</feature>
<feature type="transmembrane region" description="Helical" evidence="10">
    <location>
        <begin position="181"/>
        <end position="201"/>
    </location>
</feature>
<accession>B4RDK6</accession>
<organism evidence="11 12">
    <name type="scientific">Phenylobacterium zucineum (strain HLK1)</name>
    <dbReference type="NCBI Taxonomy" id="450851"/>
    <lineage>
        <taxon>Bacteria</taxon>
        <taxon>Pseudomonadati</taxon>
        <taxon>Pseudomonadota</taxon>
        <taxon>Alphaproteobacteria</taxon>
        <taxon>Caulobacterales</taxon>
        <taxon>Caulobacteraceae</taxon>
        <taxon>Phenylobacterium</taxon>
    </lineage>
</organism>
<comment type="subcellular location">
    <subcellularLocation>
        <location evidence="1">Cell inner membrane</location>
        <topology evidence="1">Multi-pass membrane protein</topology>
    </subcellularLocation>
</comment>
<evidence type="ECO:0000256" key="7">
    <source>
        <dbReference type="ARBA" id="ARBA00023065"/>
    </source>
</evidence>
<keyword evidence="7" id="KW-0406">Ion transport</keyword>
<keyword evidence="6 10" id="KW-1133">Transmembrane helix</keyword>
<dbReference type="eggNOG" id="COG0534">
    <property type="taxonomic scope" value="Bacteria"/>
</dbReference>
<feature type="transmembrane region" description="Helical" evidence="10">
    <location>
        <begin position="66"/>
        <end position="88"/>
    </location>
</feature>
<feature type="transmembrane region" description="Helical" evidence="10">
    <location>
        <begin position="403"/>
        <end position="422"/>
    </location>
</feature>
<evidence type="ECO:0000256" key="3">
    <source>
        <dbReference type="ARBA" id="ARBA00022449"/>
    </source>
</evidence>
<feature type="transmembrane region" description="Helical" evidence="10">
    <location>
        <begin position="434"/>
        <end position="455"/>
    </location>
</feature>
<dbReference type="NCBIfam" id="TIGR00797">
    <property type="entry name" value="matE"/>
    <property type="match status" value="1"/>
</dbReference>
<feature type="transmembrane region" description="Helical" evidence="10">
    <location>
        <begin position="328"/>
        <end position="353"/>
    </location>
</feature>
<feature type="transmembrane region" description="Helical" evidence="10">
    <location>
        <begin position="365"/>
        <end position="383"/>
    </location>
</feature>
<reference evidence="11 12" key="1">
    <citation type="journal article" date="2008" name="BMC Genomics">
        <title>Complete genome of Phenylobacterium zucineum - a novel facultative intracellular bacterium isolated from human erythroleukemia cell line K562.</title>
        <authorList>
            <person name="Luo Y."/>
            <person name="Xu X."/>
            <person name="Ding Z."/>
            <person name="Liu Z."/>
            <person name="Zhang B."/>
            <person name="Yan Z."/>
            <person name="Sun J."/>
            <person name="Hu S."/>
            <person name="Hu X."/>
        </authorList>
    </citation>
    <scope>NUCLEOTIDE SEQUENCE [LARGE SCALE GENOMIC DNA]</scope>
    <source>
        <strain evidence="11 12">HLK1</strain>
    </source>
</reference>
<evidence type="ECO:0000256" key="5">
    <source>
        <dbReference type="ARBA" id="ARBA00022692"/>
    </source>
</evidence>
<keyword evidence="12" id="KW-1185">Reference proteome</keyword>
<feature type="transmembrane region" description="Helical" evidence="10">
    <location>
        <begin position="221"/>
        <end position="242"/>
    </location>
</feature>
<dbReference type="PANTHER" id="PTHR43298">
    <property type="entry name" value="MULTIDRUG RESISTANCE PROTEIN NORM-RELATED"/>
    <property type="match status" value="1"/>
</dbReference>
<dbReference type="PANTHER" id="PTHR43298:SF2">
    <property type="entry name" value="FMN_FAD EXPORTER YEEO-RELATED"/>
    <property type="match status" value="1"/>
</dbReference>
<name>B4RDK6_PHEZH</name>
<protein>
    <recommendedName>
        <fullName evidence="9">Multidrug-efflux transporter</fullName>
    </recommendedName>
</protein>
<feature type="transmembrane region" description="Helical" evidence="10">
    <location>
        <begin position="263"/>
        <end position="283"/>
    </location>
</feature>
<dbReference type="InterPro" id="IPR050222">
    <property type="entry name" value="MATE_MdtK"/>
</dbReference>
<dbReference type="PIRSF" id="PIRSF006603">
    <property type="entry name" value="DinF"/>
    <property type="match status" value="1"/>
</dbReference>
<dbReference type="InterPro" id="IPR048279">
    <property type="entry name" value="MdtK-like"/>
</dbReference>
<keyword evidence="8 10" id="KW-0472">Membrane</keyword>
<dbReference type="CDD" id="cd13131">
    <property type="entry name" value="MATE_NorM_like"/>
    <property type="match status" value="1"/>
</dbReference>
<dbReference type="AlphaFoldDB" id="B4RDK6"/>
<evidence type="ECO:0000256" key="6">
    <source>
        <dbReference type="ARBA" id="ARBA00022989"/>
    </source>
</evidence>
<feature type="transmembrane region" description="Helical" evidence="10">
    <location>
        <begin position="289"/>
        <end position="316"/>
    </location>
</feature>
<evidence type="ECO:0000256" key="8">
    <source>
        <dbReference type="ARBA" id="ARBA00023136"/>
    </source>
</evidence>
<evidence type="ECO:0000256" key="4">
    <source>
        <dbReference type="ARBA" id="ARBA00022475"/>
    </source>
</evidence>
<dbReference type="Proteomes" id="UP000001868">
    <property type="component" value="Chromosome"/>
</dbReference>